<organism evidence="3 4">
    <name type="scientific">Ewingella americana</name>
    <dbReference type="NCBI Taxonomy" id="41202"/>
    <lineage>
        <taxon>Bacteria</taxon>
        <taxon>Pseudomonadati</taxon>
        <taxon>Pseudomonadota</taxon>
        <taxon>Gammaproteobacteria</taxon>
        <taxon>Enterobacterales</taxon>
        <taxon>Yersiniaceae</taxon>
        <taxon>Ewingella</taxon>
    </lineage>
</organism>
<dbReference type="InterPro" id="IPR043129">
    <property type="entry name" value="ATPase_NBD"/>
</dbReference>
<dbReference type="OrthoDB" id="5857832at2"/>
<dbReference type="SUPFAM" id="SSF53067">
    <property type="entry name" value="Actin-like ATPase domain"/>
    <property type="match status" value="2"/>
</dbReference>
<dbReference type="Gene3D" id="3.30.420.40">
    <property type="match status" value="2"/>
</dbReference>
<dbReference type="InterPro" id="IPR009440">
    <property type="entry name" value="ParM/StbA_N"/>
</dbReference>
<feature type="domain" description="Plasmid segregation protein ParM/StbA N-terminal" evidence="1">
    <location>
        <begin position="3"/>
        <end position="159"/>
    </location>
</feature>
<sequence length="321" mass="35071">MRKMGCDDGSTNVKLAWRDGDEIFTSVSPNSFKAGWKVAGIGSSETYNYEIDGLKYSFDSVSHQAISTTNIEYQYGDTNLLAVHHALLTCGLPPQPVSLTVTLPISEFYTSDCQHNEANIQRKIDNLLRPVTLNKRETFTIEHVDVMPESLPAVISSLERAGVGPLETSLVIDLGGTTLDAGVLVGQFEDVSAIQGNSTIGVSMVTQATLTALRMANSDTSAFVADQLIQRRHDREFAATVVNDESKVDYVLDMISSSIERLGERVVNELSAYRQANRVWLVGGGASLIEAAVRRAWKLAPDRIVVVNEPQTALVRELVLL</sequence>
<feature type="domain" description="Plasmid segregation protein ParM C-terminal" evidence="2">
    <location>
        <begin position="165"/>
        <end position="319"/>
    </location>
</feature>
<dbReference type="InterPro" id="IPR048345">
    <property type="entry name" value="ParM_C"/>
</dbReference>
<evidence type="ECO:0000313" key="3">
    <source>
        <dbReference type="EMBL" id="TPG56757.1"/>
    </source>
</evidence>
<evidence type="ECO:0000259" key="1">
    <source>
        <dbReference type="Pfam" id="PF06406"/>
    </source>
</evidence>
<protein>
    <submittedName>
        <fullName evidence="3">StbA family protein</fullName>
    </submittedName>
</protein>
<name>A0A502G454_9GAMM</name>
<accession>A0A502G454</accession>
<proteinExistence type="predicted"/>
<keyword evidence="4" id="KW-1185">Reference proteome</keyword>
<dbReference type="Proteomes" id="UP000317663">
    <property type="component" value="Unassembled WGS sequence"/>
</dbReference>
<dbReference type="CDD" id="cd24022">
    <property type="entry name" value="ASKHA_NBD_ParM_R1-like"/>
    <property type="match status" value="1"/>
</dbReference>
<dbReference type="AlphaFoldDB" id="A0A502G454"/>
<dbReference type="Pfam" id="PF06406">
    <property type="entry name" value="StbA_N"/>
    <property type="match status" value="1"/>
</dbReference>
<dbReference type="InterPro" id="IPR056367">
    <property type="entry name" value="ASKHA_NBD_ParM_R1-like"/>
</dbReference>
<evidence type="ECO:0000313" key="4">
    <source>
        <dbReference type="Proteomes" id="UP000317663"/>
    </source>
</evidence>
<gene>
    <name evidence="3" type="ORF">EAH77_22010</name>
</gene>
<reference evidence="3 4" key="1">
    <citation type="journal article" date="2019" name="Environ. Microbiol.">
        <title>Species interactions and distinct microbial communities in high Arctic permafrost affected cryosols are associated with the CH4 and CO2 gas fluxes.</title>
        <authorList>
            <person name="Altshuler I."/>
            <person name="Hamel J."/>
            <person name="Turney S."/>
            <person name="Magnuson E."/>
            <person name="Levesque R."/>
            <person name="Greer C."/>
            <person name="Whyte L.G."/>
        </authorList>
    </citation>
    <scope>NUCLEOTIDE SEQUENCE [LARGE SCALE GENOMIC DNA]</scope>
    <source>
        <strain evidence="3 4">E4</strain>
    </source>
</reference>
<comment type="caution">
    <text evidence="3">The sequence shown here is derived from an EMBL/GenBank/DDBJ whole genome shotgun (WGS) entry which is preliminary data.</text>
</comment>
<dbReference type="RefSeq" id="WP_140475071.1">
    <property type="nucleotide sequence ID" value="NZ_RCZD01000016.1"/>
</dbReference>
<evidence type="ECO:0000259" key="2">
    <source>
        <dbReference type="Pfam" id="PF21523"/>
    </source>
</evidence>
<dbReference type="Pfam" id="PF21523">
    <property type="entry name" value="ParM_N"/>
    <property type="match status" value="1"/>
</dbReference>
<dbReference type="EMBL" id="RCZD01000016">
    <property type="protein sequence ID" value="TPG56757.1"/>
    <property type="molecule type" value="Genomic_DNA"/>
</dbReference>